<dbReference type="RefSeq" id="WP_008664968.1">
    <property type="nucleotide sequence ID" value="NZ_ANOF01000054.1"/>
</dbReference>
<feature type="transmembrane region" description="Helical" evidence="6">
    <location>
        <begin position="169"/>
        <end position="196"/>
    </location>
</feature>
<protein>
    <submittedName>
        <fullName evidence="8">Putative membrane protein</fullName>
    </submittedName>
</protein>
<keyword evidence="2 6" id="KW-0812">Transmembrane</keyword>
<evidence type="ECO:0000256" key="5">
    <source>
        <dbReference type="SAM" id="MobiDB-lite"/>
    </source>
</evidence>
<proteinExistence type="predicted"/>
<keyword evidence="3 6" id="KW-1133">Transmembrane helix</keyword>
<reference evidence="8 9" key="1">
    <citation type="journal article" date="2013" name="Mar. Genomics">
        <title>Expression of sulfatases in Rhodopirellula baltica and the diversity of sulfatases in the genus Rhodopirellula.</title>
        <authorList>
            <person name="Wegner C.E."/>
            <person name="Richter-Heitmann T."/>
            <person name="Klindworth A."/>
            <person name="Klockow C."/>
            <person name="Richter M."/>
            <person name="Achstetter T."/>
            <person name="Glockner F.O."/>
            <person name="Harder J."/>
        </authorList>
    </citation>
    <scope>NUCLEOTIDE SEQUENCE [LARGE SCALE GENOMIC DNA]</scope>
    <source>
        <strain evidence="8 9">SH398</strain>
    </source>
</reference>
<evidence type="ECO:0000256" key="4">
    <source>
        <dbReference type="ARBA" id="ARBA00023136"/>
    </source>
</evidence>
<dbReference type="Proteomes" id="UP000011996">
    <property type="component" value="Unassembled WGS sequence"/>
</dbReference>
<keyword evidence="4 6" id="KW-0472">Membrane</keyword>
<accession>M5S8U7</accession>
<evidence type="ECO:0000313" key="8">
    <source>
        <dbReference type="EMBL" id="EMI27910.1"/>
    </source>
</evidence>
<organism evidence="8 9">
    <name type="scientific">Rhodopirellula europaea SH398</name>
    <dbReference type="NCBI Taxonomy" id="1263868"/>
    <lineage>
        <taxon>Bacteria</taxon>
        <taxon>Pseudomonadati</taxon>
        <taxon>Planctomycetota</taxon>
        <taxon>Planctomycetia</taxon>
        <taxon>Pirellulales</taxon>
        <taxon>Pirellulaceae</taxon>
        <taxon>Rhodopirellula</taxon>
    </lineage>
</organism>
<dbReference type="STRING" id="1263868.RESH_01471"/>
<feature type="transmembrane region" description="Helical" evidence="6">
    <location>
        <begin position="86"/>
        <end position="110"/>
    </location>
</feature>
<feature type="compositionally biased region" description="Polar residues" evidence="5">
    <location>
        <begin position="7"/>
        <end position="17"/>
    </location>
</feature>
<gene>
    <name evidence="8" type="ORF">RESH_01471</name>
</gene>
<dbReference type="AlphaFoldDB" id="M5S8U7"/>
<name>M5S8U7_9BACT</name>
<dbReference type="Pfam" id="PF04893">
    <property type="entry name" value="Yip1"/>
    <property type="match status" value="1"/>
</dbReference>
<feature type="transmembrane region" description="Helical" evidence="6">
    <location>
        <begin position="208"/>
        <end position="232"/>
    </location>
</feature>
<comment type="caution">
    <text evidence="8">The sequence shown here is derived from an EMBL/GenBank/DDBJ whole genome shotgun (WGS) entry which is preliminary data.</text>
</comment>
<dbReference type="PATRIC" id="fig|1263868.3.peg.1579"/>
<evidence type="ECO:0000256" key="2">
    <source>
        <dbReference type="ARBA" id="ARBA00022692"/>
    </source>
</evidence>
<dbReference type="GO" id="GO:0016020">
    <property type="term" value="C:membrane"/>
    <property type="evidence" value="ECO:0007669"/>
    <property type="project" value="UniProtKB-SubCell"/>
</dbReference>
<feature type="domain" description="Yip1" evidence="7">
    <location>
        <begin position="36"/>
        <end position="224"/>
    </location>
</feature>
<evidence type="ECO:0000256" key="1">
    <source>
        <dbReference type="ARBA" id="ARBA00004141"/>
    </source>
</evidence>
<sequence length="233" mass="25150">MSHHDNPYSTPQFTTSDPAGPPTQYEPPGEFKPFKTIWLSPRRTVRQIVSVDPTLHVVLLACLSGIGETLDRASMRDLGDRLPLPAIITVAVILGPIGGLIGVWIGAWLVAITGKWMGGRGTSETVRTALTWASIPSIVASILWIPQLLLLREELFTSETPRLESNPGLIVPVLALSLVEIVLAIWSFVLMCNTIAEVQSFGSAWRGFFNLLLAGAVVFVPIMALVFAAVALG</sequence>
<evidence type="ECO:0000256" key="3">
    <source>
        <dbReference type="ARBA" id="ARBA00022989"/>
    </source>
</evidence>
<comment type="subcellular location">
    <subcellularLocation>
        <location evidence="1">Membrane</location>
        <topology evidence="1">Multi-pass membrane protein</topology>
    </subcellularLocation>
</comment>
<dbReference type="InterPro" id="IPR006977">
    <property type="entry name" value="Yip1_dom"/>
</dbReference>
<evidence type="ECO:0000256" key="6">
    <source>
        <dbReference type="SAM" id="Phobius"/>
    </source>
</evidence>
<feature type="region of interest" description="Disordered" evidence="5">
    <location>
        <begin position="1"/>
        <end position="29"/>
    </location>
</feature>
<dbReference type="EMBL" id="ANOF01000054">
    <property type="protein sequence ID" value="EMI27910.1"/>
    <property type="molecule type" value="Genomic_DNA"/>
</dbReference>
<evidence type="ECO:0000259" key="7">
    <source>
        <dbReference type="Pfam" id="PF04893"/>
    </source>
</evidence>
<feature type="transmembrane region" description="Helical" evidence="6">
    <location>
        <begin position="130"/>
        <end position="149"/>
    </location>
</feature>
<evidence type="ECO:0000313" key="9">
    <source>
        <dbReference type="Proteomes" id="UP000011996"/>
    </source>
</evidence>